<comment type="caution">
    <text evidence="2">The sequence shown here is derived from an EMBL/GenBank/DDBJ whole genome shotgun (WGS) entry which is preliminary data.</text>
</comment>
<organism evidence="2 3">
    <name type="scientific">Skeletonema marinoi</name>
    <dbReference type="NCBI Taxonomy" id="267567"/>
    <lineage>
        <taxon>Eukaryota</taxon>
        <taxon>Sar</taxon>
        <taxon>Stramenopiles</taxon>
        <taxon>Ochrophyta</taxon>
        <taxon>Bacillariophyta</taxon>
        <taxon>Coscinodiscophyceae</taxon>
        <taxon>Thalassiosirophycidae</taxon>
        <taxon>Thalassiosirales</taxon>
        <taxon>Skeletonemataceae</taxon>
        <taxon>Skeletonema</taxon>
        <taxon>Skeletonema marinoi-dohrnii complex</taxon>
    </lineage>
</organism>
<feature type="chain" id="PRO_5042281360" evidence="1">
    <location>
        <begin position="19"/>
        <end position="290"/>
    </location>
</feature>
<evidence type="ECO:0000313" key="3">
    <source>
        <dbReference type="Proteomes" id="UP001224775"/>
    </source>
</evidence>
<keyword evidence="1" id="KW-0732">Signal</keyword>
<evidence type="ECO:0000313" key="2">
    <source>
        <dbReference type="EMBL" id="KAK1745681.1"/>
    </source>
</evidence>
<keyword evidence="3" id="KW-1185">Reference proteome</keyword>
<dbReference type="Proteomes" id="UP001224775">
    <property type="component" value="Unassembled WGS sequence"/>
</dbReference>
<dbReference type="AlphaFoldDB" id="A0AAD8YI85"/>
<protein>
    <submittedName>
        <fullName evidence="2">Uncharacterized protein</fullName>
    </submittedName>
</protein>
<proteinExistence type="predicted"/>
<accession>A0AAD8YI85</accession>
<gene>
    <name evidence="2" type="ORF">QTG54_003605</name>
</gene>
<feature type="signal peptide" evidence="1">
    <location>
        <begin position="1"/>
        <end position="18"/>
    </location>
</feature>
<name>A0AAD8YI85_9STRA</name>
<reference evidence="2" key="1">
    <citation type="submission" date="2023-06" db="EMBL/GenBank/DDBJ databases">
        <title>Survivors Of The Sea: Transcriptome response of Skeletonema marinoi to long-term dormancy.</title>
        <authorList>
            <person name="Pinder M.I.M."/>
            <person name="Kourtchenko O."/>
            <person name="Robertson E.K."/>
            <person name="Larsson T."/>
            <person name="Maumus F."/>
            <person name="Osuna-Cruz C.M."/>
            <person name="Vancaester E."/>
            <person name="Stenow R."/>
            <person name="Vandepoele K."/>
            <person name="Ploug H."/>
            <person name="Bruchert V."/>
            <person name="Godhe A."/>
            <person name="Topel M."/>
        </authorList>
    </citation>
    <scope>NUCLEOTIDE SEQUENCE</scope>
    <source>
        <strain evidence="2">R05AC</strain>
    </source>
</reference>
<dbReference type="EMBL" id="JATAAI010000005">
    <property type="protein sequence ID" value="KAK1745681.1"/>
    <property type="molecule type" value="Genomic_DNA"/>
</dbReference>
<evidence type="ECO:0000256" key="1">
    <source>
        <dbReference type="SAM" id="SignalP"/>
    </source>
</evidence>
<sequence length="290" mass="31467">MISARLAILLMILPFTTARRGALVRDGMSSKAAYDNPMMGQPGDITMDPDVLSITSRCANWKLDPPAINDCDNIKNVKELLGKEVCNKPLRVTFRSKTLSGGKRPNWMRATASLGNKENNKSTTPVRAVWTCSNADADTSMTFEEVNSSSGRNVKKEIGTNVLEDNYEDCLKRLYGKYVELEVLLPRNIKKGGILGGPPASLVYRVPINKGQVNPFGMVAKSRATVTLYPKGRTLAAANASGRDASSAPRDLAIPLGLTNVHLPLGPGLVDPTWAKGRKVFWKGRSLGLV</sequence>